<dbReference type="Pfam" id="PF03772">
    <property type="entry name" value="Competence"/>
    <property type="match status" value="1"/>
</dbReference>
<feature type="transmembrane region" description="Helical" evidence="6">
    <location>
        <begin position="464"/>
        <end position="482"/>
    </location>
</feature>
<feature type="transmembrane region" description="Helical" evidence="6">
    <location>
        <begin position="366"/>
        <end position="384"/>
    </location>
</feature>
<dbReference type="EMBL" id="DQHO01000014">
    <property type="protein sequence ID" value="HCS93466.1"/>
    <property type="molecule type" value="Genomic_DNA"/>
</dbReference>
<dbReference type="GO" id="GO:0005886">
    <property type="term" value="C:plasma membrane"/>
    <property type="evidence" value="ECO:0007669"/>
    <property type="project" value="UniProtKB-SubCell"/>
</dbReference>
<evidence type="ECO:0000313" key="9">
    <source>
        <dbReference type="EMBL" id="HCS93466.1"/>
    </source>
</evidence>
<feature type="transmembrane region" description="Helical" evidence="6">
    <location>
        <begin position="24"/>
        <end position="54"/>
    </location>
</feature>
<feature type="transmembrane region" description="Helical" evidence="6">
    <location>
        <begin position="502"/>
        <end position="520"/>
    </location>
</feature>
<evidence type="ECO:0000259" key="7">
    <source>
        <dbReference type="Pfam" id="PF00753"/>
    </source>
</evidence>
<keyword evidence="4 6" id="KW-1133">Transmembrane helix</keyword>
<keyword evidence="5 6" id="KW-0472">Membrane</keyword>
<dbReference type="InterPro" id="IPR004477">
    <property type="entry name" value="ComEC_N"/>
</dbReference>
<comment type="caution">
    <text evidence="9">The sequence shown here is derived from an EMBL/GenBank/DDBJ whole genome shotgun (WGS) entry which is preliminary data.</text>
</comment>
<dbReference type="Gene3D" id="3.60.15.10">
    <property type="entry name" value="Ribonuclease Z/Hydroxyacylglutathione hydrolase-like"/>
    <property type="match status" value="1"/>
</dbReference>
<feature type="domain" description="Metallo-beta-lactamase" evidence="7">
    <location>
        <begin position="588"/>
        <end position="793"/>
    </location>
</feature>
<dbReference type="STRING" id="1121105.GCA_000421665_00720"/>
<comment type="subcellular location">
    <subcellularLocation>
        <location evidence="1">Cell membrane</location>
        <topology evidence="1">Multi-pass membrane protein</topology>
    </subcellularLocation>
</comment>
<dbReference type="NCBIfam" id="TIGR00360">
    <property type="entry name" value="ComEC_N-term"/>
    <property type="match status" value="1"/>
</dbReference>
<reference evidence="9 10" key="1">
    <citation type="journal article" date="2018" name="Nat. Biotechnol.">
        <title>A standardized bacterial taxonomy based on genome phylogeny substantially revises the tree of life.</title>
        <authorList>
            <person name="Parks D.H."/>
            <person name="Chuvochina M."/>
            <person name="Waite D.W."/>
            <person name="Rinke C."/>
            <person name="Skarshewski A."/>
            <person name="Chaumeil P.A."/>
            <person name="Hugenholtz P."/>
        </authorList>
    </citation>
    <scope>NUCLEOTIDE SEQUENCE [LARGE SCALE GENOMIC DNA]</scope>
    <source>
        <strain evidence="9">UBA11306</strain>
    </source>
</reference>
<feature type="domain" description="ComEC/Rec2-related protein" evidence="8">
    <location>
        <begin position="250"/>
        <end position="516"/>
    </location>
</feature>
<sequence length="851" mass="96495">MYLELVKKYLKSLRLISQSTSGEWVLIFGTQIAIMSCLFSKHWISFLVLLLLLARLMCYRSLLLVVKVGLAVGICVVMMMINRGELTDFSTKIEQSQQNGQESSLIVTIDPIDLKTDGDYWTAIGSLVDITDFVEGRQSSASKRQNFSGSRVKLSDNHAWTGPKNQVVRLKVTGNWQDFETKTNFAGFDAKSYYYSKKMTHVFKISDVSHIEVVQQSEDWTVSLQNMRLSFFSHLEKIPFDRSLQLMMSLLFGQQQTIDSSLKQTITGLGLLAFFALSGEHLTILSHFLRKLAYRLNISRETTASLIFLILLCYCYLANWPVSIVRAFLAYSLKASRLMTDSIDGLGCSGVVIVCVNPYVVLDVSFQLSFALATTTFILAKVLAGNRLRTIVTRNLLMMLVATMILSYYFFEVNLLANLWSYLMASFFAFILVPYFLLLMGYGLRPIILESESLIGLMFKGYDLVLTVVGTIMELILNQLFLLLEVLNEWRFAKIVVGRLPAVVQMIAIIALLVFLKIVIKSTQLNEKGIQKRTIGPHTIKGIHNLVVTRITKYRIVLVIMLMIIGACLSYNWWNAKASVVMIDVSQGDSLLMFDRRKRWVTLIDTGGKYNFFDKTVDEQFPYYSVVPAIKSEGIQRIDQLILTHWDLDHVGNAKTILKEFRVKELLYVPTTKSGDEKSNQLAREILETANRYHTRVKSVQIGNSYEGNALHYSIIGPLREYDSKNESSIIVYAKFAQMSWLMMGDAEEKAEKSIMTTYPNLPVDVLKVGHHGSKSSTQEAFANWASPKISLISVEKNNRYGHPNKEVLERLLRISELVLKTSEDGAVRVDTYPNQQSVLEVVKEKSNAND</sequence>
<evidence type="ECO:0000256" key="1">
    <source>
        <dbReference type="ARBA" id="ARBA00004651"/>
    </source>
</evidence>
<protein>
    <submittedName>
        <fullName evidence="9">DNA internalization-related competence protein ComEC/Rec2</fullName>
    </submittedName>
</protein>
<dbReference type="InterPro" id="IPR004797">
    <property type="entry name" value="Competence_ComEC/Rec2"/>
</dbReference>
<dbReference type="Pfam" id="PF00753">
    <property type="entry name" value="Lactamase_B"/>
    <property type="match status" value="1"/>
</dbReference>
<accession>A0A3D4S4A6</accession>
<dbReference type="GO" id="GO:0030420">
    <property type="term" value="P:establishment of competence for transformation"/>
    <property type="evidence" value="ECO:0007669"/>
    <property type="project" value="InterPro"/>
</dbReference>
<evidence type="ECO:0000259" key="8">
    <source>
        <dbReference type="Pfam" id="PF03772"/>
    </source>
</evidence>
<feature type="transmembrane region" description="Helical" evidence="6">
    <location>
        <begin position="266"/>
        <end position="285"/>
    </location>
</feature>
<evidence type="ECO:0000256" key="2">
    <source>
        <dbReference type="ARBA" id="ARBA00022475"/>
    </source>
</evidence>
<gene>
    <name evidence="9" type="ORF">DIW15_02005</name>
</gene>
<evidence type="ECO:0000256" key="4">
    <source>
        <dbReference type="ARBA" id="ARBA00022989"/>
    </source>
</evidence>
<dbReference type="CDD" id="cd07731">
    <property type="entry name" value="ComA-like_MBL-fold"/>
    <property type="match status" value="1"/>
</dbReference>
<feature type="transmembrane region" description="Helical" evidence="6">
    <location>
        <begin position="306"/>
        <end position="329"/>
    </location>
</feature>
<dbReference type="NCBIfam" id="TIGR00361">
    <property type="entry name" value="ComEC_Rec2"/>
    <property type="match status" value="1"/>
</dbReference>
<dbReference type="PANTHER" id="PTHR30619">
    <property type="entry name" value="DNA INTERNALIZATION/COMPETENCE PROTEIN COMEC/REC2"/>
    <property type="match status" value="1"/>
</dbReference>
<evidence type="ECO:0000256" key="6">
    <source>
        <dbReference type="SAM" id="Phobius"/>
    </source>
</evidence>
<dbReference type="Proteomes" id="UP000262195">
    <property type="component" value="Unassembled WGS sequence"/>
</dbReference>
<feature type="transmembrane region" description="Helical" evidence="6">
    <location>
        <begin position="61"/>
        <end position="81"/>
    </location>
</feature>
<dbReference type="InterPro" id="IPR036866">
    <property type="entry name" value="RibonucZ/Hydroxyglut_hydro"/>
</dbReference>
<dbReference type="AlphaFoldDB" id="A0A3D4S4A6"/>
<proteinExistence type="predicted"/>
<evidence type="ECO:0000256" key="5">
    <source>
        <dbReference type="ARBA" id="ARBA00023136"/>
    </source>
</evidence>
<evidence type="ECO:0000313" key="10">
    <source>
        <dbReference type="Proteomes" id="UP000262195"/>
    </source>
</evidence>
<keyword evidence="3 6" id="KW-0812">Transmembrane</keyword>
<dbReference type="PANTHER" id="PTHR30619:SF7">
    <property type="entry name" value="BETA-LACTAMASE DOMAIN PROTEIN"/>
    <property type="match status" value="1"/>
</dbReference>
<dbReference type="SUPFAM" id="SSF56281">
    <property type="entry name" value="Metallo-hydrolase/oxidoreductase"/>
    <property type="match status" value="1"/>
</dbReference>
<feature type="transmembrane region" description="Helical" evidence="6">
    <location>
        <begin position="391"/>
        <end position="411"/>
    </location>
</feature>
<name>A0A3D4S4A6_9ENTE</name>
<feature type="transmembrane region" description="Helical" evidence="6">
    <location>
        <begin position="556"/>
        <end position="574"/>
    </location>
</feature>
<dbReference type="InterPro" id="IPR001279">
    <property type="entry name" value="Metallo-B-lactamas"/>
</dbReference>
<feature type="transmembrane region" description="Helical" evidence="6">
    <location>
        <begin position="423"/>
        <end position="444"/>
    </location>
</feature>
<dbReference type="InterPro" id="IPR035681">
    <property type="entry name" value="ComA-like_MBL"/>
</dbReference>
<evidence type="ECO:0000256" key="3">
    <source>
        <dbReference type="ARBA" id="ARBA00022692"/>
    </source>
</evidence>
<keyword evidence="2" id="KW-1003">Cell membrane</keyword>
<organism evidence="9 10">
    <name type="scientific">Bavariicoccus seileri</name>
    <dbReference type="NCBI Taxonomy" id="549685"/>
    <lineage>
        <taxon>Bacteria</taxon>
        <taxon>Bacillati</taxon>
        <taxon>Bacillota</taxon>
        <taxon>Bacilli</taxon>
        <taxon>Lactobacillales</taxon>
        <taxon>Enterococcaceae</taxon>
        <taxon>Bavariicoccus</taxon>
    </lineage>
</organism>
<dbReference type="InterPro" id="IPR052159">
    <property type="entry name" value="Competence_DNA_uptake"/>
</dbReference>